<evidence type="ECO:0000313" key="3">
    <source>
        <dbReference type="Proteomes" id="UP001295740"/>
    </source>
</evidence>
<feature type="chain" id="PRO_5042553502" evidence="1">
    <location>
        <begin position="16"/>
        <end position="143"/>
    </location>
</feature>
<dbReference type="EMBL" id="CAUWAG010000009">
    <property type="protein sequence ID" value="CAJ2506582.1"/>
    <property type="molecule type" value="Genomic_DNA"/>
</dbReference>
<name>A0AAI8VL55_9PEZI</name>
<accession>A0AAI8VL55</accession>
<reference evidence="2" key="1">
    <citation type="submission" date="2023-10" db="EMBL/GenBank/DDBJ databases">
        <authorList>
            <person name="Hackl T."/>
        </authorList>
    </citation>
    <scope>NUCLEOTIDE SEQUENCE</scope>
</reference>
<keyword evidence="1" id="KW-0732">Signal</keyword>
<organism evidence="2 3">
    <name type="scientific">Anthostomella pinea</name>
    <dbReference type="NCBI Taxonomy" id="933095"/>
    <lineage>
        <taxon>Eukaryota</taxon>
        <taxon>Fungi</taxon>
        <taxon>Dikarya</taxon>
        <taxon>Ascomycota</taxon>
        <taxon>Pezizomycotina</taxon>
        <taxon>Sordariomycetes</taxon>
        <taxon>Xylariomycetidae</taxon>
        <taxon>Xylariales</taxon>
        <taxon>Xylariaceae</taxon>
        <taxon>Anthostomella</taxon>
    </lineage>
</organism>
<dbReference type="AlphaFoldDB" id="A0AAI8VL55"/>
<evidence type="ECO:0000313" key="2">
    <source>
        <dbReference type="EMBL" id="CAJ2506582.1"/>
    </source>
</evidence>
<comment type="caution">
    <text evidence="2">The sequence shown here is derived from an EMBL/GenBank/DDBJ whole genome shotgun (WGS) entry which is preliminary data.</text>
</comment>
<gene>
    <name evidence="2" type="ORF">KHLLAP_LOCUS7050</name>
</gene>
<sequence>MKPQVLLALVSCVWALPAAPKSSGLQARKPQADDIINVYHRGRSPQDSTLVTRDDLPGYFKDFDPDHSDKKKYEKLDSKTRRMIDRAMEYAVEKDYKNATASWLSDRNKAGQGSFMDSVIMGSGDYTKSPEKYFEGLLGFFYT</sequence>
<proteinExistence type="predicted"/>
<dbReference type="Proteomes" id="UP001295740">
    <property type="component" value="Unassembled WGS sequence"/>
</dbReference>
<feature type="signal peptide" evidence="1">
    <location>
        <begin position="1"/>
        <end position="15"/>
    </location>
</feature>
<protein>
    <submittedName>
        <fullName evidence="2">Uu.00g077680.m01.CDS01</fullName>
    </submittedName>
</protein>
<keyword evidence="3" id="KW-1185">Reference proteome</keyword>
<evidence type="ECO:0000256" key="1">
    <source>
        <dbReference type="SAM" id="SignalP"/>
    </source>
</evidence>